<evidence type="ECO:0000313" key="5">
    <source>
        <dbReference type="EMBL" id="HIU50802.1"/>
    </source>
</evidence>
<protein>
    <recommendedName>
        <fullName evidence="7">HlyD family secretion protein</fullName>
    </recommendedName>
</protein>
<evidence type="ECO:0000259" key="4">
    <source>
        <dbReference type="Pfam" id="PF26018"/>
    </source>
</evidence>
<dbReference type="Pfam" id="PF26012">
    <property type="entry name" value="HH_RND_rel"/>
    <property type="match status" value="1"/>
</dbReference>
<dbReference type="InterPro" id="IPR058728">
    <property type="entry name" value="HH_RND-rel"/>
</dbReference>
<dbReference type="InterPro" id="IPR058709">
    <property type="entry name" value="BSH_RND-rel"/>
</dbReference>
<evidence type="ECO:0000256" key="2">
    <source>
        <dbReference type="SAM" id="Phobius"/>
    </source>
</evidence>
<reference evidence="5" key="1">
    <citation type="submission" date="2020-10" db="EMBL/GenBank/DDBJ databases">
        <authorList>
            <person name="Gilroy R."/>
        </authorList>
    </citation>
    <scope>NUCLEOTIDE SEQUENCE</scope>
    <source>
        <strain evidence="5">ChiGjej1B1-1684</strain>
    </source>
</reference>
<dbReference type="Proteomes" id="UP000824118">
    <property type="component" value="Unassembled WGS sequence"/>
</dbReference>
<keyword evidence="2" id="KW-0812">Transmembrane</keyword>
<dbReference type="EMBL" id="DVNG01000110">
    <property type="protein sequence ID" value="HIU50802.1"/>
    <property type="molecule type" value="Genomic_DNA"/>
</dbReference>
<dbReference type="Pfam" id="PF26018">
    <property type="entry name" value="BSH_RND_rel"/>
    <property type="match status" value="1"/>
</dbReference>
<accession>A0A9D1LZE5</accession>
<name>A0A9D1LZE5_9FIRM</name>
<gene>
    <name evidence="5" type="ORF">IAD22_07295</name>
</gene>
<organism evidence="5 6">
    <name type="scientific">Candidatus Limousia pullorum</name>
    <dbReference type="NCBI Taxonomy" id="2840860"/>
    <lineage>
        <taxon>Bacteria</taxon>
        <taxon>Bacillati</taxon>
        <taxon>Bacillota</taxon>
        <taxon>Clostridia</taxon>
        <taxon>Eubacteriales</taxon>
        <taxon>Oscillospiraceae</taxon>
        <taxon>Oscillospiraceae incertae sedis</taxon>
        <taxon>Candidatus Limousia</taxon>
    </lineage>
</organism>
<keyword evidence="2" id="KW-1133">Transmembrane helix</keyword>
<reference evidence="5" key="2">
    <citation type="journal article" date="2021" name="PeerJ">
        <title>Extensive microbial diversity within the chicken gut microbiome revealed by metagenomics and culture.</title>
        <authorList>
            <person name="Gilroy R."/>
            <person name="Ravi A."/>
            <person name="Getino M."/>
            <person name="Pursley I."/>
            <person name="Horton D.L."/>
            <person name="Alikhan N.F."/>
            <person name="Baker D."/>
            <person name="Gharbi K."/>
            <person name="Hall N."/>
            <person name="Watson M."/>
            <person name="Adriaenssens E.M."/>
            <person name="Foster-Nyarko E."/>
            <person name="Jarju S."/>
            <person name="Secka A."/>
            <person name="Antonio M."/>
            <person name="Oren A."/>
            <person name="Chaudhuri R.R."/>
            <person name="La Ragione R."/>
            <person name="Hildebrand F."/>
            <person name="Pallen M.J."/>
        </authorList>
    </citation>
    <scope>NUCLEOTIDE SEQUENCE</scope>
    <source>
        <strain evidence="5">ChiGjej1B1-1684</strain>
    </source>
</reference>
<feature type="transmembrane region" description="Helical" evidence="2">
    <location>
        <begin position="9"/>
        <end position="29"/>
    </location>
</feature>
<feature type="domain" description="RND related alpha-helical hairpin" evidence="3">
    <location>
        <begin position="99"/>
        <end position="193"/>
    </location>
</feature>
<proteinExistence type="predicted"/>
<comment type="caution">
    <text evidence="5">The sequence shown here is derived from an EMBL/GenBank/DDBJ whole genome shotgun (WGS) entry which is preliminary data.</text>
</comment>
<evidence type="ECO:0000313" key="6">
    <source>
        <dbReference type="Proteomes" id="UP000824118"/>
    </source>
</evidence>
<feature type="domain" description="RND related barrel-sandwich hybrid" evidence="4">
    <location>
        <begin position="60"/>
        <end position="236"/>
    </location>
</feature>
<evidence type="ECO:0008006" key="7">
    <source>
        <dbReference type="Google" id="ProtNLM"/>
    </source>
</evidence>
<sequence>MKRTEKKKGMLVTGGIILLVAVAIVTYIVKSASAIQTEDAVSIEVTDYIDTTGYVVRNENYILSNREGIVAYDVDDGEKISYNGVVGSVFQTEKDALNHKKIRELDAQIENFERLNQTNVNVQIGLDSVNNQLDSRLIQFQEDLNNNSFKSMDTNVSELMYLINQKLILTGKVENFDSEIEELKQEKERLEAETADSLYTITSEYAGYFVSTCDGYENILSYDDIENVTLDDYNNVVTAANVPDSAIGKVIHSLNWYVVCPVTADQAFSLSNGSTNVTIKMPYAFSGDIPAKVIKVNQETEDSDGVVILQCSYMDSDLSKIRSETVQIGLKTYEGIRVSKDALHNDYVTYTYEDESGNTVEEQKLVQGVYVKYGSKLIFKQVSILYAGNDFVICDPSPEEGVLYNGKTVELYDQIVVSGGNLYDGKIID</sequence>
<dbReference type="AlphaFoldDB" id="A0A9D1LZE5"/>
<keyword evidence="1" id="KW-0175">Coiled coil</keyword>
<keyword evidence="2" id="KW-0472">Membrane</keyword>
<evidence type="ECO:0000256" key="1">
    <source>
        <dbReference type="SAM" id="Coils"/>
    </source>
</evidence>
<evidence type="ECO:0000259" key="3">
    <source>
        <dbReference type="Pfam" id="PF26012"/>
    </source>
</evidence>
<feature type="coiled-coil region" evidence="1">
    <location>
        <begin position="166"/>
        <end position="200"/>
    </location>
</feature>